<feature type="active site" description="Charge relay system" evidence="10">
    <location>
        <position position="619"/>
    </location>
</feature>
<dbReference type="InterPro" id="IPR036364">
    <property type="entry name" value="SEA_dom_sf"/>
</dbReference>
<keyword evidence="9 11" id="KW-1015">Disulfide bond</keyword>
<dbReference type="FunFam" id="3.30.70.960:FF:000006">
    <property type="entry name" value="Suppressor of tumorigenicity 14 protein homolog"/>
    <property type="match status" value="1"/>
</dbReference>
<dbReference type="FunFam" id="4.10.400.10:FF:000117">
    <property type="entry name" value="Suppressor of tumorigenicity 14 protein homolog"/>
    <property type="match status" value="1"/>
</dbReference>
<dbReference type="FunFam" id="2.40.10.10:FF:000003">
    <property type="entry name" value="Transmembrane serine protease 3"/>
    <property type="match status" value="1"/>
</dbReference>
<evidence type="ECO:0000256" key="6">
    <source>
        <dbReference type="ARBA" id="ARBA00022968"/>
    </source>
</evidence>
<feature type="active site" description="Charge relay system" evidence="10">
    <location>
        <position position="674"/>
    </location>
</feature>
<dbReference type="Pfam" id="PF01390">
    <property type="entry name" value="SEA"/>
    <property type="match status" value="1"/>
</dbReference>
<dbReference type="InterPro" id="IPR000859">
    <property type="entry name" value="CUB_dom"/>
</dbReference>
<dbReference type="Pfam" id="PF00057">
    <property type="entry name" value="Ldl_recept_a"/>
    <property type="match status" value="2"/>
</dbReference>
<dbReference type="Gene3D" id="3.30.70.960">
    <property type="entry name" value="SEA domain"/>
    <property type="match status" value="1"/>
</dbReference>
<keyword evidence="3 13" id="KW-0812">Transmembrane</keyword>
<dbReference type="PROSITE" id="PS50240">
    <property type="entry name" value="TRYPSIN_DOM"/>
    <property type="match status" value="1"/>
</dbReference>
<comment type="caution">
    <text evidence="11">Lacks conserved residue(s) required for the propagation of feature annotation.</text>
</comment>
<feature type="active site" description="Charge relay system" evidence="10">
    <location>
        <position position="769"/>
    </location>
</feature>
<dbReference type="CDD" id="cd00190">
    <property type="entry name" value="Tryp_SPc"/>
    <property type="match status" value="1"/>
</dbReference>
<dbReference type="FunFam" id="2.60.120.290:FF:000036">
    <property type="entry name" value="Suppressor of tumorigenicity 14 protein homolog"/>
    <property type="match status" value="1"/>
</dbReference>
<name>A0A851XRU7_EOLRO</name>
<dbReference type="PROSITE" id="PS50024">
    <property type="entry name" value="SEA"/>
    <property type="match status" value="1"/>
</dbReference>
<dbReference type="InterPro" id="IPR001314">
    <property type="entry name" value="Peptidase_S1A"/>
</dbReference>
<dbReference type="InterPro" id="IPR001254">
    <property type="entry name" value="Trypsin_dom"/>
</dbReference>
<evidence type="ECO:0000256" key="3">
    <source>
        <dbReference type="ARBA" id="ARBA00022692"/>
    </source>
</evidence>
<evidence type="ECO:0000256" key="5">
    <source>
        <dbReference type="ARBA" id="ARBA00022825"/>
    </source>
</evidence>
<dbReference type="PROSITE" id="PS01209">
    <property type="entry name" value="LDLRA_1"/>
    <property type="match status" value="1"/>
</dbReference>
<feature type="disulfide bond" evidence="11">
    <location>
        <begin position="530"/>
        <end position="542"/>
    </location>
</feature>
<keyword evidence="4 12" id="KW-0378">Hydrolase</keyword>
<dbReference type="InterPro" id="IPR036055">
    <property type="entry name" value="LDL_receptor-like_sf"/>
</dbReference>
<feature type="disulfide bond" evidence="11">
    <location>
        <begin position="432"/>
        <end position="450"/>
    </location>
</feature>
<evidence type="ECO:0000313" key="18">
    <source>
        <dbReference type="Proteomes" id="UP000637704"/>
    </source>
</evidence>
<dbReference type="SUPFAM" id="SSF82671">
    <property type="entry name" value="SEA domain"/>
    <property type="match status" value="1"/>
</dbReference>
<reference evidence="17" key="1">
    <citation type="submission" date="2019-09" db="EMBL/GenBank/DDBJ databases">
        <title>Bird 10,000 Genomes (B10K) Project - Family phase.</title>
        <authorList>
            <person name="Zhang G."/>
        </authorList>
    </citation>
    <scope>NUCLEOTIDE SEQUENCE</scope>
    <source>
        <strain evidence="17">B10K-DU-025-06</strain>
        <tissue evidence="17">Mixed tissue sample</tissue>
    </source>
</reference>
<keyword evidence="5 12" id="KW-0720">Serine protease</keyword>
<feature type="non-terminal residue" evidence="17">
    <location>
        <position position="819"/>
    </location>
</feature>
<organism evidence="17 18">
    <name type="scientific">Eolophus roseicapilla</name>
    <name type="common">Galah cockatoo</name>
    <name type="synonym">Cacatua roseicapilla</name>
    <dbReference type="NCBI Taxonomy" id="176039"/>
    <lineage>
        <taxon>Eukaryota</taxon>
        <taxon>Metazoa</taxon>
        <taxon>Chordata</taxon>
        <taxon>Craniata</taxon>
        <taxon>Vertebrata</taxon>
        <taxon>Euteleostomi</taxon>
        <taxon>Archelosauria</taxon>
        <taxon>Archosauria</taxon>
        <taxon>Dinosauria</taxon>
        <taxon>Saurischia</taxon>
        <taxon>Theropoda</taxon>
        <taxon>Coelurosauria</taxon>
        <taxon>Aves</taxon>
        <taxon>Neognathae</taxon>
        <taxon>Neoaves</taxon>
        <taxon>Telluraves</taxon>
        <taxon>Australaves</taxon>
        <taxon>Psittaciformes</taxon>
        <taxon>Cacatuidae</taxon>
        <taxon>Eolophus</taxon>
    </lineage>
</organism>
<evidence type="ECO:0000256" key="12">
    <source>
        <dbReference type="RuleBase" id="RU363034"/>
    </source>
</evidence>
<dbReference type="CDD" id="cd00112">
    <property type="entry name" value="LDLa"/>
    <property type="match status" value="3"/>
</dbReference>
<evidence type="ECO:0000259" key="16">
    <source>
        <dbReference type="PROSITE" id="PS50240"/>
    </source>
</evidence>
<dbReference type="Pfam" id="PF00431">
    <property type="entry name" value="CUB"/>
    <property type="match status" value="2"/>
</dbReference>
<dbReference type="EMBL" id="WBNI01000858">
    <property type="protein sequence ID" value="NXD69897.1"/>
    <property type="molecule type" value="Genomic_DNA"/>
</dbReference>
<keyword evidence="18" id="KW-1185">Reference proteome</keyword>
<sequence>QDMNNLEEGVEFLPAMNSKKMEKRGPKRRVVVAIMIGVLLLVSLVTGLLVWHFKYRNAAVRKVFNGHLRVLNWEFLDAYENSSSPEFIMLAKKVKSTLEDIYRDHGDIGPYHKETVITAFSEGSIIAYYWSEFLVPKYREESLDRAMANKQSLVQKLNARLRNPVLQVESVVAFRECWLCCAWGPDICMFALHAKEGEITTFTTPGFPNSPYPNNALCYWTLRADANSVISLTFKTLELEPCTDDSDYVKLYNSLSPVEHHTLVRLCGNYAPSYNLTFLSSQNVMLVTLVTNKEGRFPGFKAEFFQLPKMKVCGGALRGESGTFTTPYYPAHYPPAMDCVWNIEVPSRKNVKVRFNMFFVLEPGIPVSSCTKDYVQINSTRYCGERSQFVVTSATNRMEIRFHSDQSYTDTGFSAEYLSYDSSDPCPGQFTCNTGRCIDRSMRCDGWLDCADGSDERSCSESVLGLWAGWLGLGTWAALSWEALGYGGQFGILSQWDIEQAARKCDGKDDCGDGSDEGSCGKGVQVTVPCKEYTYKCRNGHCISKENPECDGEQDCEDNSDEDNCDCGIRTYTKKTRIVGGQNADVGEWPWQVSLHVRGQGHICGASLVSKSWLVSAAHCFQQQQGIRYSDPSLWTAYLGLTDQGDRSNTHVQMRTIKRIISHPYFNDYTYDYDIAVVELQTPVTFSSVVQPICMPAATHNFPVGKDMWVTGWGATVEGGDTGSAILQKAEIRLINQTVCNQLLTDQLTPRMMCVGILTGGVDACQGDSGGPLVSVEPSSRMFLAGVVSWGDGCAQRNKPGVYSRLTSLRDWVQQQTGL</sequence>
<dbReference type="InterPro" id="IPR002172">
    <property type="entry name" value="LDrepeatLR_classA_rpt"/>
</dbReference>
<dbReference type="CDD" id="cd00041">
    <property type="entry name" value="CUB"/>
    <property type="match status" value="2"/>
</dbReference>
<keyword evidence="2 12" id="KW-0645">Protease</keyword>
<dbReference type="Gene3D" id="2.40.10.10">
    <property type="entry name" value="Trypsin-like serine proteases"/>
    <property type="match status" value="2"/>
</dbReference>
<dbReference type="GO" id="GO:0016020">
    <property type="term" value="C:membrane"/>
    <property type="evidence" value="ECO:0007669"/>
    <property type="project" value="UniProtKB-SubCell"/>
</dbReference>
<dbReference type="SMART" id="SM00042">
    <property type="entry name" value="CUB"/>
    <property type="match status" value="2"/>
</dbReference>
<dbReference type="PROSITE" id="PS00135">
    <property type="entry name" value="TRYPSIN_SER"/>
    <property type="match status" value="1"/>
</dbReference>
<evidence type="ECO:0000256" key="11">
    <source>
        <dbReference type="PROSITE-ProRule" id="PRU00124"/>
    </source>
</evidence>
<dbReference type="Pfam" id="PF00089">
    <property type="entry name" value="Trypsin"/>
    <property type="match status" value="1"/>
</dbReference>
<dbReference type="InterPro" id="IPR017051">
    <property type="entry name" value="Peptidase_S1A_matripase"/>
</dbReference>
<dbReference type="InterPro" id="IPR018114">
    <property type="entry name" value="TRYPSIN_HIS"/>
</dbReference>
<dbReference type="SMART" id="SM00020">
    <property type="entry name" value="Tryp_SPc"/>
    <property type="match status" value="1"/>
</dbReference>
<feature type="non-terminal residue" evidence="17">
    <location>
        <position position="1"/>
    </location>
</feature>
<dbReference type="InterPro" id="IPR033116">
    <property type="entry name" value="TRYPSIN_SER"/>
</dbReference>
<feature type="disulfide bond" evidence="11">
    <location>
        <begin position="550"/>
        <end position="565"/>
    </location>
</feature>
<keyword evidence="6" id="KW-0735">Signal-anchor</keyword>
<proteinExistence type="predicted"/>
<feature type="domain" description="Peptidase S1" evidence="16">
    <location>
        <begin position="578"/>
        <end position="818"/>
    </location>
</feature>
<evidence type="ECO:0000256" key="9">
    <source>
        <dbReference type="ARBA" id="ARBA00023157"/>
    </source>
</evidence>
<dbReference type="InterPro" id="IPR043504">
    <property type="entry name" value="Peptidase_S1_PA_chymotrypsin"/>
</dbReference>
<feature type="transmembrane region" description="Helical" evidence="13">
    <location>
        <begin position="30"/>
        <end position="53"/>
    </location>
</feature>
<dbReference type="SUPFAM" id="SSF49854">
    <property type="entry name" value="Spermadhesin, CUB domain"/>
    <property type="match status" value="2"/>
</dbReference>
<dbReference type="SMART" id="SM00192">
    <property type="entry name" value="LDLa"/>
    <property type="match status" value="3"/>
</dbReference>
<dbReference type="SUPFAM" id="SSF50494">
    <property type="entry name" value="Trypsin-like serine proteases"/>
    <property type="match status" value="1"/>
</dbReference>
<evidence type="ECO:0000256" key="10">
    <source>
        <dbReference type="PIRSR" id="PIRSR036370-1"/>
    </source>
</evidence>
<dbReference type="AlphaFoldDB" id="A0A851XRU7"/>
<keyword evidence="8 13" id="KW-0472">Membrane</keyword>
<dbReference type="Gene3D" id="4.10.400.10">
    <property type="entry name" value="Low-density Lipoprotein Receptor"/>
    <property type="match status" value="2"/>
</dbReference>
<evidence type="ECO:0000259" key="14">
    <source>
        <dbReference type="PROSITE" id="PS01180"/>
    </source>
</evidence>
<protein>
    <submittedName>
        <fullName evidence="17">ST14 protein</fullName>
    </submittedName>
</protein>
<keyword evidence="7 13" id="KW-1133">Transmembrane helix</keyword>
<comment type="subcellular location">
    <subcellularLocation>
        <location evidence="1">Membrane</location>
        <topology evidence="1">Single-pass type II membrane protein</topology>
    </subcellularLocation>
</comment>
<dbReference type="PRINTS" id="PR00722">
    <property type="entry name" value="CHYMOTRYPSIN"/>
</dbReference>
<evidence type="ECO:0000259" key="15">
    <source>
        <dbReference type="PROSITE" id="PS50024"/>
    </source>
</evidence>
<evidence type="ECO:0000313" key="17">
    <source>
        <dbReference type="EMBL" id="NXD69897.1"/>
    </source>
</evidence>
<feature type="domain" description="CUB" evidence="14">
    <location>
        <begin position="188"/>
        <end position="307"/>
    </location>
</feature>
<evidence type="ECO:0000256" key="7">
    <source>
        <dbReference type="ARBA" id="ARBA00022989"/>
    </source>
</evidence>
<dbReference type="GO" id="GO:0004252">
    <property type="term" value="F:serine-type endopeptidase activity"/>
    <property type="evidence" value="ECO:0007669"/>
    <property type="project" value="InterPro"/>
</dbReference>
<feature type="domain" description="SEA" evidence="15">
    <location>
        <begin position="60"/>
        <end position="178"/>
    </location>
</feature>
<dbReference type="PANTHER" id="PTHR24252">
    <property type="entry name" value="ACROSIN-RELATED"/>
    <property type="match status" value="1"/>
</dbReference>
<evidence type="ECO:0000256" key="8">
    <source>
        <dbReference type="ARBA" id="ARBA00023136"/>
    </source>
</evidence>
<accession>A0A851XRU7</accession>
<dbReference type="PIRSF" id="PIRSF036370">
    <property type="entry name" value="ST14"/>
    <property type="match status" value="1"/>
</dbReference>
<dbReference type="PROSITE" id="PS00134">
    <property type="entry name" value="TRYPSIN_HIS"/>
    <property type="match status" value="1"/>
</dbReference>
<evidence type="ECO:0000256" key="4">
    <source>
        <dbReference type="ARBA" id="ARBA00022801"/>
    </source>
</evidence>
<gene>
    <name evidence="17" type="primary">St14_1</name>
    <name evidence="17" type="ORF">EOLROS_R03731</name>
</gene>
<dbReference type="SUPFAM" id="SSF57424">
    <property type="entry name" value="LDL receptor-like module"/>
    <property type="match status" value="2"/>
</dbReference>
<feature type="disulfide bond" evidence="11">
    <location>
        <begin position="444"/>
        <end position="459"/>
    </location>
</feature>
<dbReference type="Gene3D" id="2.60.120.290">
    <property type="entry name" value="Spermadhesin, CUB domain"/>
    <property type="match status" value="2"/>
</dbReference>
<dbReference type="InterPro" id="IPR023415">
    <property type="entry name" value="LDLR_class-A_CS"/>
</dbReference>
<evidence type="ECO:0000256" key="2">
    <source>
        <dbReference type="ARBA" id="ARBA00022670"/>
    </source>
</evidence>
<dbReference type="GO" id="GO:0006508">
    <property type="term" value="P:proteolysis"/>
    <property type="evidence" value="ECO:0007669"/>
    <property type="project" value="UniProtKB-KW"/>
</dbReference>
<dbReference type="PROSITE" id="PS01180">
    <property type="entry name" value="CUB"/>
    <property type="match status" value="2"/>
</dbReference>
<evidence type="ECO:0000256" key="1">
    <source>
        <dbReference type="ARBA" id="ARBA00004606"/>
    </source>
</evidence>
<feature type="domain" description="CUB" evidence="14">
    <location>
        <begin position="313"/>
        <end position="420"/>
    </location>
</feature>
<dbReference type="Proteomes" id="UP000637704">
    <property type="component" value="Unassembled WGS sequence"/>
</dbReference>
<dbReference type="PROSITE" id="PS50068">
    <property type="entry name" value="LDLRA_2"/>
    <property type="match status" value="2"/>
</dbReference>
<dbReference type="InterPro" id="IPR000082">
    <property type="entry name" value="SEA_dom"/>
</dbReference>
<dbReference type="InterPro" id="IPR009003">
    <property type="entry name" value="Peptidase_S1_PA"/>
</dbReference>
<dbReference type="InterPro" id="IPR035914">
    <property type="entry name" value="Sperma_CUB_dom_sf"/>
</dbReference>
<evidence type="ECO:0000256" key="13">
    <source>
        <dbReference type="SAM" id="Phobius"/>
    </source>
</evidence>
<comment type="caution">
    <text evidence="17">The sequence shown here is derived from an EMBL/GenBank/DDBJ whole genome shotgun (WGS) entry which is preliminary data.</text>
</comment>
<dbReference type="PANTHER" id="PTHR24252:SF17">
    <property type="entry name" value="SUPPRESSOR OF TUMORIGENICITY 14 PROTEIN HOMOLOG-RELATED"/>
    <property type="match status" value="1"/>
</dbReference>